<evidence type="ECO:0000256" key="1">
    <source>
        <dbReference type="ARBA" id="ARBA00006068"/>
    </source>
</evidence>
<keyword evidence="3" id="KW-1133">Transmembrane helix</keyword>
<evidence type="ECO:0000313" key="7">
    <source>
        <dbReference type="Proteomes" id="UP001403094"/>
    </source>
</evidence>
<dbReference type="PANTHER" id="PTHR33392:SF6">
    <property type="entry name" value="POLYISOPRENYL-TEICHOIC ACID--PEPTIDOGLYCAN TEICHOIC ACID TRANSFERASE TAGU"/>
    <property type="match status" value="1"/>
</dbReference>
<organism evidence="6 7">
    <name type="scientific">Streptomyces cheonanensis</name>
    <dbReference type="NCBI Taxonomy" id="312720"/>
    <lineage>
        <taxon>Bacteria</taxon>
        <taxon>Bacillati</taxon>
        <taxon>Actinomycetota</taxon>
        <taxon>Actinomycetes</taxon>
        <taxon>Kitasatosporales</taxon>
        <taxon>Streptomycetaceae</taxon>
        <taxon>Streptomyces</taxon>
    </lineage>
</organism>
<dbReference type="EMBL" id="BAAANQ010000006">
    <property type="protein sequence ID" value="GAA2055501.1"/>
    <property type="molecule type" value="Genomic_DNA"/>
</dbReference>
<feature type="compositionally biased region" description="Basic and acidic residues" evidence="2">
    <location>
        <begin position="91"/>
        <end position="105"/>
    </location>
</feature>
<protein>
    <submittedName>
        <fullName evidence="6">LCP family protein</fullName>
    </submittedName>
</protein>
<feature type="domain" description="LytR/CpsA/Psr regulator C-terminal" evidence="5">
    <location>
        <begin position="497"/>
        <end position="586"/>
    </location>
</feature>
<feature type="region of interest" description="Disordered" evidence="2">
    <location>
        <begin position="469"/>
        <end position="496"/>
    </location>
</feature>
<dbReference type="Proteomes" id="UP001403094">
    <property type="component" value="Unassembled WGS sequence"/>
</dbReference>
<gene>
    <name evidence="6" type="ORF">GCM10009757_32450</name>
</gene>
<keyword evidence="3" id="KW-0812">Transmembrane</keyword>
<dbReference type="Pfam" id="PF03816">
    <property type="entry name" value="LytR_cpsA_psr"/>
    <property type="match status" value="1"/>
</dbReference>
<dbReference type="NCBIfam" id="TIGR00350">
    <property type="entry name" value="lytR_cpsA_psr"/>
    <property type="match status" value="1"/>
</dbReference>
<dbReference type="Gene3D" id="3.40.630.190">
    <property type="entry name" value="LCP protein"/>
    <property type="match status" value="1"/>
</dbReference>
<evidence type="ECO:0000313" key="6">
    <source>
        <dbReference type="EMBL" id="GAA2055501.1"/>
    </source>
</evidence>
<feature type="domain" description="Cell envelope-related transcriptional attenuator" evidence="4">
    <location>
        <begin position="224"/>
        <end position="384"/>
    </location>
</feature>
<proteinExistence type="inferred from homology"/>
<dbReference type="Gene3D" id="3.30.70.2390">
    <property type="match status" value="1"/>
</dbReference>
<evidence type="ECO:0000259" key="4">
    <source>
        <dbReference type="Pfam" id="PF03816"/>
    </source>
</evidence>
<feature type="compositionally biased region" description="Gly residues" evidence="2">
    <location>
        <begin position="1"/>
        <end position="10"/>
    </location>
</feature>
<feature type="region of interest" description="Disordered" evidence="2">
    <location>
        <begin position="1"/>
        <end position="147"/>
    </location>
</feature>
<reference evidence="7" key="1">
    <citation type="journal article" date="2019" name="Int. J. Syst. Evol. Microbiol.">
        <title>The Global Catalogue of Microorganisms (GCM) 10K type strain sequencing project: providing services to taxonomists for standard genome sequencing and annotation.</title>
        <authorList>
            <consortium name="The Broad Institute Genomics Platform"/>
            <consortium name="The Broad Institute Genome Sequencing Center for Infectious Disease"/>
            <person name="Wu L."/>
            <person name="Ma J."/>
        </authorList>
    </citation>
    <scope>NUCLEOTIDE SEQUENCE [LARGE SCALE GENOMIC DNA]</scope>
    <source>
        <strain evidence="7">JCM 14549</strain>
    </source>
</reference>
<dbReference type="RefSeq" id="WP_346070860.1">
    <property type="nucleotide sequence ID" value="NZ_BAAANQ010000006.1"/>
</dbReference>
<keyword evidence="3" id="KW-0472">Membrane</keyword>
<evidence type="ECO:0000256" key="3">
    <source>
        <dbReference type="SAM" id="Phobius"/>
    </source>
</evidence>
<name>A0ABP5GZG0_9ACTN</name>
<sequence length="616" mass="65152">MDAQGRGGAGDIDPADQWVLNPETGNYELRLPGDSTDGPAGPRTGARSPAPDGTTTPRRTPPHQRRAPSSPRENTSRGTGGGTGTGAGERTAGRAAERTGERTGERTVPAQRGSRRAAASDTAATAAASGGSRADRRKAQAKKKSKGKKALMWIGGGLALLLVVGCATALYAYNRLNNNIDKVDVVGRDNPFQKGEPVNVLFIGTDKRTGAGNEDYGNSGDEGRADTVILLHFSKDRTHATGLSIPRDLITDIPECEVKQDGRTVTIPGTAQTRFNYSLGVDGRDPGCVWRTVEEITGVEINHFMMADFNAVKDLSTAVGGVEVCLAKDISDDKSHFHMEAGTHRLQGEDALAFVRTRYGVGQSSDLSRIKLQQQFLGSLAREMVGTLSEPTKLWGLADTATKALTVDTGIGTIQKLNDIAQELGKVPVKDISFVTLPVVDNPDEPEDAKATVVLDDAKAQPLFRMLQEDLSLTDSGDDKKDEGQDEEKVEPAPAGEVRVDVYNGGQVIGAAQDTVNWLQNTHGVLLSTNASNADAQETTTLEYGPDQAGQAATLADLMGLPKKALKEGSADAGDTPMVLTLGDDFRGVGIPIEVKAEKPADVDTITADDESICAS</sequence>
<feature type="compositionally biased region" description="Low complexity" evidence="2">
    <location>
        <begin position="116"/>
        <end position="132"/>
    </location>
</feature>
<accession>A0ABP5GZG0</accession>
<feature type="transmembrane region" description="Helical" evidence="3">
    <location>
        <begin position="150"/>
        <end position="173"/>
    </location>
</feature>
<feature type="compositionally biased region" description="Gly residues" evidence="2">
    <location>
        <begin position="78"/>
        <end position="87"/>
    </location>
</feature>
<dbReference type="InterPro" id="IPR027381">
    <property type="entry name" value="LytR/CpsA/Psr_C"/>
</dbReference>
<evidence type="ECO:0000259" key="5">
    <source>
        <dbReference type="Pfam" id="PF13399"/>
    </source>
</evidence>
<dbReference type="InterPro" id="IPR050922">
    <property type="entry name" value="LytR/CpsA/Psr_CW_biosynth"/>
</dbReference>
<comment type="similarity">
    <text evidence="1">Belongs to the LytR/CpsA/Psr (LCP) family.</text>
</comment>
<dbReference type="InterPro" id="IPR004474">
    <property type="entry name" value="LytR_CpsA_psr"/>
</dbReference>
<dbReference type="PANTHER" id="PTHR33392">
    <property type="entry name" value="POLYISOPRENYL-TEICHOIC ACID--PEPTIDOGLYCAN TEICHOIC ACID TRANSFERASE TAGU"/>
    <property type="match status" value="1"/>
</dbReference>
<evidence type="ECO:0000256" key="2">
    <source>
        <dbReference type="SAM" id="MobiDB-lite"/>
    </source>
</evidence>
<dbReference type="Pfam" id="PF13399">
    <property type="entry name" value="LytR_C"/>
    <property type="match status" value="1"/>
</dbReference>
<comment type="caution">
    <text evidence="6">The sequence shown here is derived from an EMBL/GenBank/DDBJ whole genome shotgun (WGS) entry which is preliminary data.</text>
</comment>
<keyword evidence="7" id="KW-1185">Reference proteome</keyword>